<name>K9X4V8_9NOST</name>
<feature type="signal peptide" evidence="1">
    <location>
        <begin position="1"/>
        <end position="17"/>
    </location>
</feature>
<dbReference type="Proteomes" id="UP000010475">
    <property type="component" value="Chromosome"/>
</dbReference>
<reference evidence="2 3" key="1">
    <citation type="submission" date="2012-06" db="EMBL/GenBank/DDBJ databases">
        <title>Finished chromosome of genome of Cylindrospermum stagnale PCC 7417.</title>
        <authorList>
            <consortium name="US DOE Joint Genome Institute"/>
            <person name="Gugger M."/>
            <person name="Coursin T."/>
            <person name="Rippka R."/>
            <person name="Tandeau De Marsac N."/>
            <person name="Huntemann M."/>
            <person name="Wei C.-L."/>
            <person name="Han J."/>
            <person name="Detter J.C."/>
            <person name="Han C."/>
            <person name="Tapia R."/>
            <person name="Chen A."/>
            <person name="Kyrpides N."/>
            <person name="Mavromatis K."/>
            <person name="Markowitz V."/>
            <person name="Szeto E."/>
            <person name="Ivanova N."/>
            <person name="Pagani I."/>
            <person name="Pati A."/>
            <person name="Goodwin L."/>
            <person name="Nordberg H.P."/>
            <person name="Cantor M.N."/>
            <person name="Hua S.X."/>
            <person name="Woyke T."/>
            <person name="Kerfeld C.A."/>
        </authorList>
    </citation>
    <scope>NUCLEOTIDE SEQUENCE [LARGE SCALE GENOMIC DNA]</scope>
    <source>
        <strain evidence="2 3">PCC 7417</strain>
    </source>
</reference>
<keyword evidence="3" id="KW-1185">Reference proteome</keyword>
<evidence type="ECO:0000313" key="3">
    <source>
        <dbReference type="Proteomes" id="UP000010475"/>
    </source>
</evidence>
<feature type="chain" id="PRO_5003937708" description="PEP-CTERM exosortase interaction domain-containing protein" evidence="1">
    <location>
        <begin position="18"/>
        <end position="177"/>
    </location>
</feature>
<gene>
    <name evidence="2" type="ORF">Cylst_5714</name>
</gene>
<sequence length="177" mass="18970">MSTAVAIAFIAIAPAQAITYDFSWSGNSNYSAKGSFSFDENIVPTSFSESGPGATNFLQSLNISFFDPANNFISAYDNVVNGISTTNYFKFNFDTNTQEIFGLIDFGGEVAGDTYLKGVVNSELSLFQVPQSGADFIIDGNSGSLLVQAIPESNSILGLLSLGMLGLTSQIKRKFKY</sequence>
<evidence type="ECO:0008006" key="4">
    <source>
        <dbReference type="Google" id="ProtNLM"/>
    </source>
</evidence>
<dbReference type="eggNOG" id="ENOG5032UM2">
    <property type="taxonomic scope" value="Bacteria"/>
</dbReference>
<evidence type="ECO:0000256" key="1">
    <source>
        <dbReference type="SAM" id="SignalP"/>
    </source>
</evidence>
<protein>
    <recommendedName>
        <fullName evidence="4">PEP-CTERM exosortase interaction domain-containing protein</fullName>
    </recommendedName>
</protein>
<dbReference type="AlphaFoldDB" id="K9X4V8"/>
<evidence type="ECO:0000313" key="2">
    <source>
        <dbReference type="EMBL" id="AFZ27710.1"/>
    </source>
</evidence>
<keyword evidence="1" id="KW-0732">Signal</keyword>
<dbReference type="HOGENOM" id="CLU_111490_1_0_3"/>
<dbReference type="KEGG" id="csg:Cylst_5714"/>
<proteinExistence type="predicted"/>
<dbReference type="EMBL" id="CP003642">
    <property type="protein sequence ID" value="AFZ27710.1"/>
    <property type="molecule type" value="Genomic_DNA"/>
</dbReference>
<accession>K9X4V8</accession>
<organism evidence="2 3">
    <name type="scientific">Cylindrospermum stagnale PCC 7417</name>
    <dbReference type="NCBI Taxonomy" id="56107"/>
    <lineage>
        <taxon>Bacteria</taxon>
        <taxon>Bacillati</taxon>
        <taxon>Cyanobacteriota</taxon>
        <taxon>Cyanophyceae</taxon>
        <taxon>Nostocales</taxon>
        <taxon>Nostocaceae</taxon>
        <taxon>Cylindrospermum</taxon>
    </lineage>
</organism>